<dbReference type="SUPFAM" id="SSF103473">
    <property type="entry name" value="MFS general substrate transporter"/>
    <property type="match status" value="1"/>
</dbReference>
<evidence type="ECO:0000256" key="1">
    <source>
        <dbReference type="ARBA" id="ARBA00004141"/>
    </source>
</evidence>
<feature type="transmembrane region" description="Helical" evidence="7">
    <location>
        <begin position="165"/>
        <end position="183"/>
    </location>
</feature>
<keyword evidence="10" id="KW-1185">Reference proteome</keyword>
<reference evidence="9" key="1">
    <citation type="submission" date="2023-04" db="EMBL/GenBank/DDBJ databases">
        <title>Candida boidinii NBRC 10035.</title>
        <authorList>
            <person name="Ichikawa N."/>
            <person name="Sato H."/>
            <person name="Tonouchi N."/>
        </authorList>
    </citation>
    <scope>NUCLEOTIDE SEQUENCE</scope>
    <source>
        <strain evidence="9">NBRC 10035</strain>
    </source>
</reference>
<dbReference type="FunFam" id="1.20.1250.20:FF:000064">
    <property type="entry name" value="MFS allantoate transporter"/>
    <property type="match status" value="1"/>
</dbReference>
<feature type="transmembrane region" description="Helical" evidence="7">
    <location>
        <begin position="461"/>
        <end position="482"/>
    </location>
</feature>
<keyword evidence="2" id="KW-0813">Transport</keyword>
<feature type="transmembrane region" description="Helical" evidence="7">
    <location>
        <begin position="340"/>
        <end position="362"/>
    </location>
</feature>
<evidence type="ECO:0000256" key="6">
    <source>
        <dbReference type="ARBA" id="ARBA00037968"/>
    </source>
</evidence>
<feature type="transmembrane region" description="Helical" evidence="7">
    <location>
        <begin position="369"/>
        <end position="389"/>
    </location>
</feature>
<feature type="transmembrane region" description="Helical" evidence="7">
    <location>
        <begin position="140"/>
        <end position="158"/>
    </location>
</feature>
<dbReference type="Proteomes" id="UP001165120">
    <property type="component" value="Unassembled WGS sequence"/>
</dbReference>
<dbReference type="AlphaFoldDB" id="A0A9W6SYP8"/>
<dbReference type="InterPro" id="IPR036259">
    <property type="entry name" value="MFS_trans_sf"/>
</dbReference>
<dbReference type="InterPro" id="IPR011701">
    <property type="entry name" value="MFS"/>
</dbReference>
<feature type="transmembrane region" description="Helical" evidence="7">
    <location>
        <begin position="109"/>
        <end position="128"/>
    </location>
</feature>
<feature type="transmembrane region" description="Helical" evidence="7">
    <location>
        <begin position="401"/>
        <end position="422"/>
    </location>
</feature>
<comment type="similarity">
    <text evidence="6">Belongs to the major facilitator superfamily. Allantoate permease family.</text>
</comment>
<comment type="subcellular location">
    <subcellularLocation>
        <location evidence="1">Membrane</location>
        <topology evidence="1">Multi-pass membrane protein</topology>
    </subcellularLocation>
</comment>
<keyword evidence="5 7" id="KW-0472">Membrane</keyword>
<evidence type="ECO:0000256" key="2">
    <source>
        <dbReference type="ARBA" id="ARBA00022448"/>
    </source>
</evidence>
<dbReference type="PANTHER" id="PTHR43791:SF1">
    <property type="entry name" value="ALLANTOATE PERMEASE"/>
    <property type="match status" value="1"/>
</dbReference>
<dbReference type="PANTHER" id="PTHR43791">
    <property type="entry name" value="PERMEASE-RELATED"/>
    <property type="match status" value="1"/>
</dbReference>
<name>A0A9W6SYP8_CANBO</name>
<dbReference type="Gene3D" id="1.20.1250.20">
    <property type="entry name" value="MFS general substrate transporter like domains"/>
    <property type="match status" value="2"/>
</dbReference>
<dbReference type="GO" id="GO:0022857">
    <property type="term" value="F:transmembrane transporter activity"/>
    <property type="evidence" value="ECO:0007669"/>
    <property type="project" value="InterPro"/>
</dbReference>
<gene>
    <name evidence="9" type="ORF">Cboi02_000233700</name>
</gene>
<proteinExistence type="inferred from homology"/>
<evidence type="ECO:0000313" key="10">
    <source>
        <dbReference type="Proteomes" id="UP001165120"/>
    </source>
</evidence>
<dbReference type="GO" id="GO:0016020">
    <property type="term" value="C:membrane"/>
    <property type="evidence" value="ECO:0007669"/>
    <property type="project" value="UniProtKB-SubCell"/>
</dbReference>
<feature type="transmembrane region" description="Helical" evidence="7">
    <location>
        <begin position="429"/>
        <end position="449"/>
    </location>
</feature>
<protein>
    <submittedName>
        <fullName evidence="9">Unnamed protein product</fullName>
    </submittedName>
</protein>
<dbReference type="EMBL" id="BSXN01000681">
    <property type="protein sequence ID" value="GME69470.1"/>
    <property type="molecule type" value="Genomic_DNA"/>
</dbReference>
<feature type="transmembrane region" description="Helical" evidence="7">
    <location>
        <begin position="203"/>
        <end position="223"/>
    </location>
</feature>
<evidence type="ECO:0000256" key="7">
    <source>
        <dbReference type="SAM" id="Phobius"/>
    </source>
</evidence>
<evidence type="ECO:0000256" key="4">
    <source>
        <dbReference type="ARBA" id="ARBA00022989"/>
    </source>
</evidence>
<feature type="transmembrane region" description="Helical" evidence="7">
    <location>
        <begin position="235"/>
        <end position="255"/>
    </location>
</feature>
<evidence type="ECO:0000256" key="5">
    <source>
        <dbReference type="ARBA" id="ARBA00023136"/>
    </source>
</evidence>
<dbReference type="InterPro" id="IPR020846">
    <property type="entry name" value="MFS_dom"/>
</dbReference>
<accession>A0A9W6SYP8</accession>
<evidence type="ECO:0000313" key="9">
    <source>
        <dbReference type="EMBL" id="GME69470.1"/>
    </source>
</evidence>
<organism evidence="9 10">
    <name type="scientific">Candida boidinii</name>
    <name type="common">Yeast</name>
    <dbReference type="NCBI Taxonomy" id="5477"/>
    <lineage>
        <taxon>Eukaryota</taxon>
        <taxon>Fungi</taxon>
        <taxon>Dikarya</taxon>
        <taxon>Ascomycota</taxon>
        <taxon>Saccharomycotina</taxon>
        <taxon>Pichiomycetes</taxon>
        <taxon>Pichiales</taxon>
        <taxon>Pichiaceae</taxon>
        <taxon>Ogataea</taxon>
        <taxon>Ogataea/Candida clade</taxon>
    </lineage>
</organism>
<comment type="caution">
    <text evidence="9">The sequence shown here is derived from an EMBL/GenBank/DDBJ whole genome shotgun (WGS) entry which is preliminary data.</text>
</comment>
<evidence type="ECO:0000259" key="8">
    <source>
        <dbReference type="PROSITE" id="PS50850"/>
    </source>
</evidence>
<keyword evidence="3 7" id="KW-0812">Transmembrane</keyword>
<evidence type="ECO:0000256" key="3">
    <source>
        <dbReference type="ARBA" id="ARBA00022692"/>
    </source>
</evidence>
<dbReference type="Pfam" id="PF07690">
    <property type="entry name" value="MFS_1"/>
    <property type="match status" value="1"/>
</dbReference>
<sequence>MTKEEKGGDFVVEVNSSQDLDHVLSTVISLDGREINITEKNADIAMQYAFESKGIELDPVFEKKLVRKIDWCIMPLIVALMSCQLMDKTTNSYASIMGLRTDLNMTGEVYSWVGSSFYFGYLFFEYPANLLLQKLPLSKTLSSAVIIWGVILMCHAACNSSAPFLVCRVLLGIFEGFMNPAYIMLTSQWWRKSEQFMRTCIWFGFQGFGTLLGAGIAYGLAVNRSGDYAFASWRLLYIVTGIITIFLGVLSMIHIPDVPVKAWFLNDLEKKYCVERIRENQQGFGNTRFKKSQIIETFEDPVTYIFFIYGLSYAIPNGGFTNFGSILLNQDFGFSSTKALLMNMPGGGIDIVIPLGVGYINYKVFKNRRLISCLIISVIVIIGMCLLNFTHHKGSRLTGYYTFYMATATMAGMTSCVSSNIAGRTKKSIVSTVFLIGYCTGNIIGPQTFRSNEAPDYAGAKAAMLVSFIVGTLCVVALYILYTMRNKKRDQKRNELGDAYVVPENVAFADLTDFENPEFRYSL</sequence>
<keyword evidence="4 7" id="KW-1133">Transmembrane helix</keyword>
<feature type="domain" description="Major facilitator superfamily (MFS) profile" evidence="8">
    <location>
        <begin position="73"/>
        <end position="489"/>
    </location>
</feature>
<dbReference type="PROSITE" id="PS50850">
    <property type="entry name" value="MFS"/>
    <property type="match status" value="1"/>
</dbReference>